<comment type="subcellular location">
    <subcellularLocation>
        <location evidence="1">Membrane</location>
        <topology evidence="1">Multi-pass membrane protein</topology>
    </subcellularLocation>
</comment>
<evidence type="ECO:0000313" key="11">
    <source>
        <dbReference type="Proteomes" id="UP000053268"/>
    </source>
</evidence>
<evidence type="ECO:0000256" key="3">
    <source>
        <dbReference type="ARBA" id="ARBA00022679"/>
    </source>
</evidence>
<feature type="transmembrane region" description="Helical" evidence="8">
    <location>
        <begin position="551"/>
        <end position="574"/>
    </location>
</feature>
<evidence type="ECO:0000313" key="10">
    <source>
        <dbReference type="EMBL" id="KPI97163.1"/>
    </source>
</evidence>
<accession>A0A194PVZ1</accession>
<feature type="transmembrane region" description="Helical" evidence="8">
    <location>
        <begin position="487"/>
        <end position="504"/>
    </location>
</feature>
<comment type="similarity">
    <text evidence="2">Belongs to the PC-esterase family. CASD1 subfamily.</text>
</comment>
<evidence type="ECO:0000256" key="4">
    <source>
        <dbReference type="ARBA" id="ARBA00022692"/>
    </source>
</evidence>
<evidence type="ECO:0000256" key="1">
    <source>
        <dbReference type="ARBA" id="ARBA00004141"/>
    </source>
</evidence>
<protein>
    <submittedName>
        <fullName evidence="10">CAS1 domain-containing protein 1</fullName>
    </submittedName>
</protein>
<keyword evidence="7" id="KW-0325">Glycoprotein</keyword>
<evidence type="ECO:0000256" key="7">
    <source>
        <dbReference type="ARBA" id="ARBA00023180"/>
    </source>
</evidence>
<evidence type="ECO:0000256" key="5">
    <source>
        <dbReference type="ARBA" id="ARBA00022989"/>
    </source>
</evidence>
<reference evidence="10 11" key="1">
    <citation type="journal article" date="2015" name="Nat. Commun.">
        <title>Outbred genome sequencing and CRISPR/Cas9 gene editing in butterflies.</title>
        <authorList>
            <person name="Li X."/>
            <person name="Fan D."/>
            <person name="Zhang W."/>
            <person name="Liu G."/>
            <person name="Zhang L."/>
            <person name="Zhao L."/>
            <person name="Fang X."/>
            <person name="Chen L."/>
            <person name="Dong Y."/>
            <person name="Chen Y."/>
            <person name="Ding Y."/>
            <person name="Zhao R."/>
            <person name="Feng M."/>
            <person name="Zhu Y."/>
            <person name="Feng Y."/>
            <person name="Jiang X."/>
            <person name="Zhu D."/>
            <person name="Xiang H."/>
            <person name="Feng X."/>
            <person name="Li S."/>
            <person name="Wang J."/>
            <person name="Zhang G."/>
            <person name="Kronforst M.R."/>
            <person name="Wang W."/>
        </authorList>
    </citation>
    <scope>NUCLEOTIDE SEQUENCE [LARGE SCALE GENOMIC DNA]</scope>
    <source>
        <strain evidence="10">Ya'a_city_454_Px</strain>
        <tissue evidence="10">Whole body</tissue>
    </source>
</reference>
<dbReference type="GO" id="GO:0005794">
    <property type="term" value="C:Golgi apparatus"/>
    <property type="evidence" value="ECO:0007669"/>
    <property type="project" value="UniProtKB-ARBA"/>
</dbReference>
<feature type="transmembrane region" description="Helical" evidence="8">
    <location>
        <begin position="606"/>
        <end position="624"/>
    </location>
</feature>
<dbReference type="AlphaFoldDB" id="A0A194PVZ1"/>
<organism evidence="10 11">
    <name type="scientific">Papilio xuthus</name>
    <name type="common">Asian swallowtail butterfly</name>
    <dbReference type="NCBI Taxonomy" id="66420"/>
    <lineage>
        <taxon>Eukaryota</taxon>
        <taxon>Metazoa</taxon>
        <taxon>Ecdysozoa</taxon>
        <taxon>Arthropoda</taxon>
        <taxon>Hexapoda</taxon>
        <taxon>Insecta</taxon>
        <taxon>Pterygota</taxon>
        <taxon>Neoptera</taxon>
        <taxon>Endopterygota</taxon>
        <taxon>Lepidoptera</taxon>
        <taxon>Glossata</taxon>
        <taxon>Ditrysia</taxon>
        <taxon>Papilionoidea</taxon>
        <taxon>Papilionidae</taxon>
        <taxon>Papilioninae</taxon>
        <taxon>Papilio</taxon>
    </lineage>
</organism>
<feature type="transmembrane region" description="Helical" evidence="8">
    <location>
        <begin position="393"/>
        <end position="413"/>
    </location>
</feature>
<gene>
    <name evidence="10" type="ORF">RR46_09070</name>
</gene>
<feature type="transmembrane region" description="Helical" evidence="8">
    <location>
        <begin position="456"/>
        <end position="475"/>
    </location>
</feature>
<dbReference type="GO" id="GO:0016020">
    <property type="term" value="C:membrane"/>
    <property type="evidence" value="ECO:0007669"/>
    <property type="project" value="UniProtKB-SubCell"/>
</dbReference>
<evidence type="ECO:0000256" key="6">
    <source>
        <dbReference type="ARBA" id="ARBA00023136"/>
    </source>
</evidence>
<dbReference type="GO" id="GO:0016740">
    <property type="term" value="F:transferase activity"/>
    <property type="evidence" value="ECO:0007669"/>
    <property type="project" value="UniProtKB-KW"/>
</dbReference>
<keyword evidence="3" id="KW-0808">Transferase</keyword>
<keyword evidence="4 8" id="KW-0812">Transmembrane</keyword>
<feature type="transmembrane region" description="Helical" evidence="8">
    <location>
        <begin position="660"/>
        <end position="676"/>
    </location>
</feature>
<evidence type="ECO:0000259" key="9">
    <source>
        <dbReference type="Pfam" id="PF07779"/>
    </source>
</evidence>
<proteinExistence type="inferred from homology"/>
<keyword evidence="11" id="KW-1185">Reference proteome</keyword>
<dbReference type="GO" id="GO:0005975">
    <property type="term" value="P:carbohydrate metabolic process"/>
    <property type="evidence" value="ECO:0007669"/>
    <property type="project" value="UniProtKB-ARBA"/>
</dbReference>
<evidence type="ECO:0000256" key="2">
    <source>
        <dbReference type="ARBA" id="ARBA00010666"/>
    </source>
</evidence>
<keyword evidence="6 8" id="KW-0472">Membrane</keyword>
<feature type="domain" description="Cas1p 10 TM acyl transferase" evidence="9">
    <location>
        <begin position="299"/>
        <end position="653"/>
    </location>
</feature>
<feature type="transmembrane region" description="Helical" evidence="8">
    <location>
        <begin position="511"/>
        <end position="531"/>
    </location>
</feature>
<dbReference type="EMBL" id="KQ459590">
    <property type="protein sequence ID" value="KPI97163.1"/>
    <property type="molecule type" value="Genomic_DNA"/>
</dbReference>
<name>A0A194PVZ1_PAPXU</name>
<feature type="transmembrane region" description="Helical" evidence="8">
    <location>
        <begin position="636"/>
        <end position="653"/>
    </location>
</feature>
<feature type="transmembrane region" description="Helical" evidence="8">
    <location>
        <begin position="363"/>
        <end position="381"/>
    </location>
</feature>
<keyword evidence="5 8" id="KW-1133">Transmembrane helix</keyword>
<sequence>MAIVSYPKKTSAEWFIEQLNVENAKLLAFVLVLGFIGYHGILHLRYGPDSCTWLLTSGRYKGDHEWQPYGCMLHKYSKTDARRCLRYLAFWGKYNSFAFIGDSRLEQLYEYFIGVLKTRSDLDSSYSTIDHRMPNYTYVDSKLKLFVTFIWSNDVSKTMVDQFRVWQRSNRPPSVIVASTGLQLVKNRNTTDVILEEYKRNLTQLVQPIDALASRGTQVLWKLLEPVDTTLIKDDVKINNHDIDAYNSAAMEILRHSEARVWGAARLVAAGSAGGETLTRTALRHCAQILLNMFCNDHMNFNDGSCCAQPESYTQLQMLTFALFLLCAVAASLRYIWRWSQNIKQKMDGYALVNQPTVVHPPSPVLALAKLGMIMAYFYLCDRTNFFMKENKYYSEWSFWLPVGYVFALGLFFTDDSRSSRVLHRNQTDEWKGWMQLVILVYQVTGASKVLPIYMLVRALVSAYLFLTGYGHFYYTWKTGDTGLVRYFRVIFRLNFLTVVLCLTMNRPYQFYSFIPLVSFWYTLVFVILALPPHITQSSSHTVESKPYQYLYIALKIMGLLTIVTVLYMSEVFFQKIFVTRPWKALFVNSDDDIHQWWFMWKQDRYSMAYGIIFATAYLLAQRYNLLDDNNHSNLFTPGLSLTATLLAFIGIVPDDWRLVLRNFAIFLAILVPIGIHDGMF</sequence>
<dbReference type="PANTHER" id="PTHR13533">
    <property type="entry name" value="N-ACETYLNEURAMINATE 9-O-ACETYLTRANSFERASE"/>
    <property type="match status" value="1"/>
</dbReference>
<dbReference type="PANTHER" id="PTHR13533:SF1">
    <property type="entry name" value="N-ACETYLNEURAMINATE 9-O-ACETYLTRANSFERASE"/>
    <property type="match status" value="1"/>
</dbReference>
<dbReference type="InterPro" id="IPR012419">
    <property type="entry name" value="Cas1_AcylTrans_dom"/>
</dbReference>
<evidence type="ECO:0000256" key="8">
    <source>
        <dbReference type="SAM" id="Phobius"/>
    </source>
</evidence>
<dbReference type="Pfam" id="PF07779">
    <property type="entry name" value="Cas1_AcylT"/>
    <property type="match status" value="1"/>
</dbReference>
<dbReference type="Proteomes" id="UP000053268">
    <property type="component" value="Unassembled WGS sequence"/>
</dbReference>
<feature type="transmembrane region" description="Helical" evidence="8">
    <location>
        <begin position="318"/>
        <end position="337"/>
    </location>
</feature>